<dbReference type="Proteomes" id="UP000703269">
    <property type="component" value="Unassembled WGS sequence"/>
</dbReference>
<evidence type="ECO:0000313" key="2">
    <source>
        <dbReference type="Proteomes" id="UP000703269"/>
    </source>
</evidence>
<keyword evidence="2" id="KW-1185">Reference proteome</keyword>
<dbReference type="EMBL" id="BPQB01000047">
    <property type="protein sequence ID" value="GJE95256.1"/>
    <property type="molecule type" value="Genomic_DNA"/>
</dbReference>
<protein>
    <submittedName>
        <fullName evidence="1">Uncharacterized protein</fullName>
    </submittedName>
</protein>
<organism evidence="1 2">
    <name type="scientific">Phanerochaete sordida</name>
    <dbReference type="NCBI Taxonomy" id="48140"/>
    <lineage>
        <taxon>Eukaryota</taxon>
        <taxon>Fungi</taxon>
        <taxon>Dikarya</taxon>
        <taxon>Basidiomycota</taxon>
        <taxon>Agaricomycotina</taxon>
        <taxon>Agaricomycetes</taxon>
        <taxon>Polyporales</taxon>
        <taxon>Phanerochaetaceae</taxon>
        <taxon>Phanerochaete</taxon>
    </lineage>
</organism>
<accession>A0A9P3GHX4</accession>
<dbReference type="AlphaFoldDB" id="A0A9P3GHX4"/>
<proteinExistence type="predicted"/>
<comment type="caution">
    <text evidence="1">The sequence shown here is derived from an EMBL/GenBank/DDBJ whole genome shotgun (WGS) entry which is preliminary data.</text>
</comment>
<reference evidence="1 2" key="1">
    <citation type="submission" date="2021-08" db="EMBL/GenBank/DDBJ databases">
        <title>Draft Genome Sequence of Phanerochaete sordida strain YK-624.</title>
        <authorList>
            <person name="Mori T."/>
            <person name="Dohra H."/>
            <person name="Suzuki T."/>
            <person name="Kawagishi H."/>
            <person name="Hirai H."/>
        </authorList>
    </citation>
    <scope>NUCLEOTIDE SEQUENCE [LARGE SCALE GENOMIC DNA]</scope>
    <source>
        <strain evidence="1 2">YK-624</strain>
    </source>
</reference>
<name>A0A9P3GHX4_9APHY</name>
<sequence length="123" mass="13338">MCTVEAKFVSLPPDITRACNDISSTVPRPTTLATSSSILRQAVPAKSTQESGRKETVPPEGILGLMFDMINFLQHISCGAGFLMLTLFHSTFPIGIWGAGEQRSLRLAPSHHTQAKDTHLCCL</sequence>
<gene>
    <name evidence="1" type="ORF">PsYK624_114390</name>
</gene>
<evidence type="ECO:0000313" key="1">
    <source>
        <dbReference type="EMBL" id="GJE95256.1"/>
    </source>
</evidence>